<feature type="region of interest" description="Disordered" evidence="1">
    <location>
        <begin position="161"/>
        <end position="189"/>
    </location>
</feature>
<evidence type="ECO:0000313" key="2">
    <source>
        <dbReference type="EMBL" id="KEQ03313.1"/>
    </source>
</evidence>
<dbReference type="OrthoDB" id="8443793at2"/>
<name>A0A922NYT1_9HYPH</name>
<gene>
    <name evidence="2" type="ORF">GV68_17430</name>
</gene>
<dbReference type="Proteomes" id="UP000052167">
    <property type="component" value="Unassembled WGS sequence"/>
</dbReference>
<keyword evidence="3" id="KW-1185">Reference proteome</keyword>
<evidence type="ECO:0000256" key="1">
    <source>
        <dbReference type="SAM" id="MobiDB-lite"/>
    </source>
</evidence>
<proteinExistence type="predicted"/>
<accession>A0A922NYT1</accession>
<reference evidence="2 3" key="1">
    <citation type="submission" date="2014-06" db="EMBL/GenBank/DDBJ databases">
        <title>Rhizobium pelagicum/R2-400B4.</title>
        <authorList>
            <person name="Kimes N.E."/>
            <person name="Lopez-Perez M."/>
        </authorList>
    </citation>
    <scope>NUCLEOTIDE SEQUENCE [LARGE SCALE GENOMIC DNA]</scope>
    <source>
        <strain evidence="2 3">R2-400B4</strain>
    </source>
</reference>
<dbReference type="RefSeq" id="WP_037165348.1">
    <property type="nucleotide sequence ID" value="NZ_CAJXID010000049.1"/>
</dbReference>
<organism evidence="2 3">
    <name type="scientific">Pseudorhizobium pelagicum</name>
    <dbReference type="NCBI Taxonomy" id="1509405"/>
    <lineage>
        <taxon>Bacteria</taxon>
        <taxon>Pseudomonadati</taxon>
        <taxon>Pseudomonadota</taxon>
        <taxon>Alphaproteobacteria</taxon>
        <taxon>Hyphomicrobiales</taxon>
        <taxon>Rhizobiaceae</taxon>
        <taxon>Rhizobium/Agrobacterium group</taxon>
        <taxon>Pseudorhizobium</taxon>
    </lineage>
</organism>
<dbReference type="InterPro" id="IPR003772">
    <property type="entry name" value="YceD"/>
</dbReference>
<dbReference type="AlphaFoldDB" id="A0A922NYT1"/>
<dbReference type="Pfam" id="PF02620">
    <property type="entry name" value="YceD"/>
    <property type="match status" value="1"/>
</dbReference>
<sequence length="189" mass="20752">MKPTHQGSEKSPLSYRVRVGHVSVNPITVQIEAAPAELERLAETWKVLAVRSLTSEIQITRWKKDGVRIKGHVKAEVEQACVVTLEPVASKIDESFEQIFVPEGSKLARVMLSDTAEMVLDPEGPDAPEVFVGDTIDAGEVIAEAVALAIDPYPRKKDIEFEGHIEDDASGPDARPSPFAALKDWKKQD</sequence>
<evidence type="ECO:0000313" key="3">
    <source>
        <dbReference type="Proteomes" id="UP000052167"/>
    </source>
</evidence>
<dbReference type="EMBL" id="JOKJ01000035">
    <property type="protein sequence ID" value="KEQ03313.1"/>
    <property type="molecule type" value="Genomic_DNA"/>
</dbReference>
<comment type="caution">
    <text evidence="2">The sequence shown here is derived from an EMBL/GenBank/DDBJ whole genome shotgun (WGS) entry which is preliminary data.</text>
</comment>
<protein>
    <submittedName>
        <fullName evidence="2">Metal-binding protein</fullName>
    </submittedName>
</protein>